<dbReference type="EMBL" id="JBFOLK010000006">
    <property type="protein sequence ID" value="KAL2506787.1"/>
    <property type="molecule type" value="Genomic_DNA"/>
</dbReference>
<sequence length="106" mass="12415">MVRPFINDRRRIKCPCKKCLNGLTHPLEIVEAHIFCNSFVESYVTLMYHGETEVQTVNMYRQNERAGVKDEMMDVMDDVACDEHVDTSTDGYYDELFEALHSELYL</sequence>
<feature type="domain" description="Transposase-associated" evidence="1">
    <location>
        <begin position="9"/>
        <end position="51"/>
    </location>
</feature>
<protein>
    <recommendedName>
        <fullName evidence="1">Transposase-associated domain-containing protein</fullName>
    </recommendedName>
</protein>
<keyword evidence="3" id="KW-1185">Reference proteome</keyword>
<organism evidence="2 3">
    <name type="scientific">Abeliophyllum distichum</name>
    <dbReference type="NCBI Taxonomy" id="126358"/>
    <lineage>
        <taxon>Eukaryota</taxon>
        <taxon>Viridiplantae</taxon>
        <taxon>Streptophyta</taxon>
        <taxon>Embryophyta</taxon>
        <taxon>Tracheophyta</taxon>
        <taxon>Spermatophyta</taxon>
        <taxon>Magnoliopsida</taxon>
        <taxon>eudicotyledons</taxon>
        <taxon>Gunneridae</taxon>
        <taxon>Pentapetalae</taxon>
        <taxon>asterids</taxon>
        <taxon>lamiids</taxon>
        <taxon>Lamiales</taxon>
        <taxon>Oleaceae</taxon>
        <taxon>Forsythieae</taxon>
        <taxon>Abeliophyllum</taxon>
    </lineage>
</organism>
<evidence type="ECO:0000313" key="2">
    <source>
        <dbReference type="EMBL" id="KAL2506787.1"/>
    </source>
</evidence>
<reference evidence="3" key="1">
    <citation type="submission" date="2024-07" db="EMBL/GenBank/DDBJ databases">
        <title>Two chromosome-level genome assemblies of Korean endemic species Abeliophyllum distichum and Forsythia ovata (Oleaceae).</title>
        <authorList>
            <person name="Jang H."/>
        </authorList>
    </citation>
    <scope>NUCLEOTIDE SEQUENCE [LARGE SCALE GENOMIC DNA]</scope>
</reference>
<comment type="caution">
    <text evidence="2">The sequence shown here is derived from an EMBL/GenBank/DDBJ whole genome shotgun (WGS) entry which is preliminary data.</text>
</comment>
<name>A0ABD1T229_9LAMI</name>
<dbReference type="InterPro" id="IPR029480">
    <property type="entry name" value="Transpos_assoc"/>
</dbReference>
<accession>A0ABD1T229</accession>
<dbReference type="AlphaFoldDB" id="A0ABD1T229"/>
<gene>
    <name evidence="2" type="ORF">Adt_22408</name>
</gene>
<evidence type="ECO:0000259" key="1">
    <source>
        <dbReference type="Pfam" id="PF13963"/>
    </source>
</evidence>
<dbReference type="Proteomes" id="UP001604336">
    <property type="component" value="Unassembled WGS sequence"/>
</dbReference>
<dbReference type="Pfam" id="PF13963">
    <property type="entry name" value="Transpos_assoc"/>
    <property type="match status" value="1"/>
</dbReference>
<proteinExistence type="predicted"/>
<evidence type="ECO:0000313" key="3">
    <source>
        <dbReference type="Proteomes" id="UP001604336"/>
    </source>
</evidence>